<accession>A0A6I3ICX3</accession>
<name>A0A6I3ICX3_9MICO</name>
<evidence type="ECO:0000313" key="2">
    <source>
        <dbReference type="Proteomes" id="UP000431092"/>
    </source>
</evidence>
<dbReference type="RefSeq" id="WP_154593352.1">
    <property type="nucleotide sequence ID" value="NZ_CP171001.1"/>
</dbReference>
<proteinExistence type="predicted"/>
<keyword evidence="2" id="KW-1185">Reference proteome</keyword>
<organism evidence="1 2">
    <name type="scientific">Arsenicicoccus cauae</name>
    <dbReference type="NCBI Taxonomy" id="2663847"/>
    <lineage>
        <taxon>Bacteria</taxon>
        <taxon>Bacillati</taxon>
        <taxon>Actinomycetota</taxon>
        <taxon>Actinomycetes</taxon>
        <taxon>Micrococcales</taxon>
        <taxon>Intrasporangiaceae</taxon>
        <taxon>Arsenicicoccus</taxon>
    </lineage>
</organism>
<protein>
    <submittedName>
        <fullName evidence="1">DUF3046 domain-containing protein</fullName>
    </submittedName>
</protein>
<evidence type="ECO:0000313" key="1">
    <source>
        <dbReference type="EMBL" id="MTB72048.1"/>
    </source>
</evidence>
<dbReference type="Pfam" id="PF11248">
    <property type="entry name" value="DUF3046"/>
    <property type="match status" value="1"/>
</dbReference>
<gene>
    <name evidence="1" type="ORF">GGG17_08725</name>
</gene>
<reference evidence="1 2" key="1">
    <citation type="submission" date="2019-11" db="EMBL/GenBank/DDBJ databases">
        <title>Whole genome sequencing identifies a novel species of the genus Arsenicicoccus isolated from human blood.</title>
        <authorList>
            <person name="Jeong J.H."/>
            <person name="Kweon O.J."/>
            <person name="Kim H.R."/>
            <person name="Kim T.-H."/>
            <person name="Ha S.-M."/>
            <person name="Lee M.-K."/>
        </authorList>
    </citation>
    <scope>NUCLEOTIDE SEQUENCE [LARGE SCALE GENOMIC DNA]</scope>
    <source>
        <strain evidence="1 2">MKL-02</strain>
    </source>
</reference>
<dbReference type="AlphaFoldDB" id="A0A6I3ICX3"/>
<dbReference type="EMBL" id="WLVL01000037">
    <property type="protein sequence ID" value="MTB72048.1"/>
    <property type="molecule type" value="Genomic_DNA"/>
</dbReference>
<dbReference type="Proteomes" id="UP000431092">
    <property type="component" value="Unassembled WGS sequence"/>
</dbReference>
<comment type="caution">
    <text evidence="1">The sequence shown here is derived from an EMBL/GenBank/DDBJ whole genome shotgun (WGS) entry which is preliminary data.</text>
</comment>
<dbReference type="InterPro" id="IPR021408">
    <property type="entry name" value="DUF3046"/>
</dbReference>
<sequence length="78" mass="8715">MRLSDLRRLLDEEFGPGYAPTVASDHRISGLGSRTVEEAVADGIPPRAVWLALCDDFDVPESRRLGRDRPLRRDAPLD</sequence>